<accession>A0A090V1K3</accession>
<comment type="caution">
    <text evidence="1">The sequence shown here is derived from an EMBL/GenBank/DDBJ whole genome shotgun (WGS) entry which is preliminary data.</text>
</comment>
<dbReference type="AlphaFoldDB" id="A0A090V1K3"/>
<dbReference type="RefSeq" id="WP_042389174.1">
    <property type="nucleotide sequence ID" value="NZ_BBMZ01000006.1"/>
</dbReference>
<gene>
    <name evidence="1" type="ORF">EV102420_06_00230</name>
</gene>
<dbReference type="STRING" id="1115515.EV102420_06_00230"/>
<evidence type="ECO:0000313" key="2">
    <source>
        <dbReference type="Proteomes" id="UP000029462"/>
    </source>
</evidence>
<reference evidence="1 2" key="1">
    <citation type="submission" date="2014-09" db="EMBL/GenBank/DDBJ databases">
        <title>Whole genome shotgun sequence of Escherichia vulneris NBRC 102420.</title>
        <authorList>
            <person name="Yoshida Y."/>
            <person name="Hosoyama A."/>
            <person name="Tsuchikane K."/>
            <person name="Ohji S."/>
            <person name="Ichikawa N."/>
            <person name="Kimura A."/>
            <person name="Yamazoe A."/>
            <person name="Ezaki T."/>
            <person name="Fujita N."/>
        </authorList>
    </citation>
    <scope>NUCLEOTIDE SEQUENCE [LARGE SCALE GENOMIC DNA]</scope>
    <source>
        <strain evidence="1 2">NBRC 102420</strain>
    </source>
</reference>
<evidence type="ECO:0000313" key="1">
    <source>
        <dbReference type="EMBL" id="GAL57149.1"/>
    </source>
</evidence>
<sequence>MTMSKERLEAVASGRNYTVSTGDIEKMARELLERRERDKQEPVAYMVGGYTLLHAHDPKVDEYLNRATPLYAAPPAPDIGDVRVGRLPTMNQDEYPGLGDWWVQLRIGEDSEEVLARVYGATPQEANNRAEALACRAAALNQTHAKQPASNGGQS</sequence>
<dbReference type="EMBL" id="BBMZ01000006">
    <property type="protein sequence ID" value="GAL57149.1"/>
    <property type="molecule type" value="Genomic_DNA"/>
</dbReference>
<organism evidence="1 2">
    <name type="scientific">Pseudescherichia vulneris NBRC 102420</name>
    <dbReference type="NCBI Taxonomy" id="1115515"/>
    <lineage>
        <taxon>Bacteria</taxon>
        <taxon>Pseudomonadati</taxon>
        <taxon>Pseudomonadota</taxon>
        <taxon>Gammaproteobacteria</taxon>
        <taxon>Enterobacterales</taxon>
        <taxon>Enterobacteriaceae</taxon>
        <taxon>Pseudescherichia</taxon>
    </lineage>
</organism>
<proteinExistence type="predicted"/>
<protein>
    <submittedName>
        <fullName evidence="1">Uncharacterized protein</fullName>
    </submittedName>
</protein>
<keyword evidence="2" id="KW-1185">Reference proteome</keyword>
<name>A0A090V1K3_PSEVU</name>
<dbReference type="Proteomes" id="UP000029462">
    <property type="component" value="Unassembled WGS sequence"/>
</dbReference>